<comment type="function">
    <text evidence="1">Metalloprotease.</text>
</comment>
<sequence>MTSRGLFLLCLLGAQILASVVSLTMDEIISNAAQTTSEFAFFQSVDSEKPSVKVELDMIFTAEQWEEIQRLNATSTSNSRRNKRKAIRSNDYRWDDDVIPYKIASYVFSSSEEREIQKALDEWQQYTCLSFRRARSTDRNFILFDNGDGCFSNVGMIGGSQVIGLARGCRTKGVIVHEVGHAVGFQHEQTRPDRDDYVEIIRANIPPNLYYNFEKYTTSFVNVFGIPYDYESVMHYGAKAFSVTGGDTIRTKNPKYQSVIGNRSGLSFLDIKMANLMYTCSQKANCRDIRCPSEGFLDKNCKCMCRGNPVRECYGVTPGPDIGKTTETVTRSGTGSVTRPTTGLCEDKYNSCQIWAKKEECSSSTFMMTYCKKSCQKCTDDVCFIHQVARTKSVSTCTGTVRTGVSWDTVQAGTNCTCAVTVPKACGLCVARDQQASSAAPTSTSHTDEVSDQYSSACTPSQSAAICLLFIVAFFLRV</sequence>
<evidence type="ECO:0000256" key="4">
    <source>
        <dbReference type="ARBA" id="ARBA00022723"/>
    </source>
</evidence>
<dbReference type="SMART" id="SM00235">
    <property type="entry name" value="ZnMc"/>
    <property type="match status" value="1"/>
</dbReference>
<dbReference type="Proteomes" id="UP000245119">
    <property type="component" value="Linkage Group LG4"/>
</dbReference>
<dbReference type="SMART" id="SM00254">
    <property type="entry name" value="ShKT"/>
    <property type="match status" value="1"/>
</dbReference>
<evidence type="ECO:0000256" key="7">
    <source>
        <dbReference type="ARBA" id="ARBA00023049"/>
    </source>
</evidence>
<evidence type="ECO:0000256" key="5">
    <source>
        <dbReference type="ARBA" id="ARBA00022801"/>
    </source>
</evidence>
<organism evidence="14 15">
    <name type="scientific">Pomacea canaliculata</name>
    <name type="common">Golden apple snail</name>
    <dbReference type="NCBI Taxonomy" id="400727"/>
    <lineage>
        <taxon>Eukaryota</taxon>
        <taxon>Metazoa</taxon>
        <taxon>Spiralia</taxon>
        <taxon>Lophotrochozoa</taxon>
        <taxon>Mollusca</taxon>
        <taxon>Gastropoda</taxon>
        <taxon>Caenogastropoda</taxon>
        <taxon>Architaenioglossa</taxon>
        <taxon>Ampullarioidea</taxon>
        <taxon>Ampullariidae</taxon>
        <taxon>Pomacea</taxon>
    </lineage>
</organism>
<dbReference type="Pfam" id="PF01549">
    <property type="entry name" value="ShK"/>
    <property type="match status" value="1"/>
</dbReference>
<evidence type="ECO:0000313" key="14">
    <source>
        <dbReference type="EMBL" id="PVD31697.1"/>
    </source>
</evidence>
<dbReference type="GO" id="GO:0018996">
    <property type="term" value="P:molting cycle, collagen and cuticulin-based cuticle"/>
    <property type="evidence" value="ECO:0007669"/>
    <property type="project" value="UniProtKB-ARBA"/>
</dbReference>
<keyword evidence="2" id="KW-0245">EGF-like domain</keyword>
<keyword evidence="5 10" id="KW-0378">Hydrolase</keyword>
<dbReference type="PROSITE" id="PS51670">
    <property type="entry name" value="SHKT"/>
    <property type="match status" value="1"/>
</dbReference>
<comment type="cofactor">
    <cofactor evidence="10 11">
        <name>Zn(2+)</name>
        <dbReference type="ChEBI" id="CHEBI:29105"/>
    </cofactor>
    <text evidence="10 11">Binds 1 zinc ion per subunit.</text>
</comment>
<dbReference type="InterPro" id="IPR024079">
    <property type="entry name" value="MetalloPept_cat_dom_sf"/>
</dbReference>
<keyword evidence="3 10" id="KW-0645">Protease</keyword>
<dbReference type="OrthoDB" id="6061307at2759"/>
<dbReference type="InterPro" id="IPR003582">
    <property type="entry name" value="ShKT_dom"/>
</dbReference>
<evidence type="ECO:0000256" key="11">
    <source>
        <dbReference type="RuleBase" id="RU361183"/>
    </source>
</evidence>
<comment type="caution">
    <text evidence="9">Lacks conserved residue(s) required for the propagation of feature annotation.</text>
</comment>
<name>A0A2T7PE71_POMCA</name>
<evidence type="ECO:0000256" key="2">
    <source>
        <dbReference type="ARBA" id="ARBA00022536"/>
    </source>
</evidence>
<keyword evidence="8" id="KW-1015">Disulfide bond</keyword>
<proteinExistence type="predicted"/>
<feature type="signal peptide" evidence="11">
    <location>
        <begin position="1"/>
        <end position="18"/>
    </location>
</feature>
<keyword evidence="6 10" id="KW-0862">Zinc</keyword>
<dbReference type="EC" id="3.4.24.-" evidence="11"/>
<dbReference type="GO" id="GO:0004222">
    <property type="term" value="F:metalloendopeptidase activity"/>
    <property type="evidence" value="ECO:0007669"/>
    <property type="project" value="UniProtKB-UniRule"/>
</dbReference>
<evidence type="ECO:0000259" key="13">
    <source>
        <dbReference type="PROSITE" id="PS51864"/>
    </source>
</evidence>
<dbReference type="GO" id="GO:0008270">
    <property type="term" value="F:zinc ion binding"/>
    <property type="evidence" value="ECO:0007669"/>
    <property type="project" value="UniProtKB-UniRule"/>
</dbReference>
<feature type="binding site" evidence="10">
    <location>
        <position position="177"/>
    </location>
    <ligand>
        <name>Zn(2+)</name>
        <dbReference type="ChEBI" id="CHEBI:29105"/>
        <note>catalytic</note>
    </ligand>
</feature>
<feature type="domain" description="Peptidase M12A" evidence="13">
    <location>
        <begin position="85"/>
        <end position="281"/>
    </location>
</feature>
<dbReference type="AlphaFoldDB" id="A0A2T7PE71"/>
<comment type="caution">
    <text evidence="14">The sequence shown here is derived from an EMBL/GenBank/DDBJ whole genome shotgun (WGS) entry which is preliminary data.</text>
</comment>
<keyword evidence="4 10" id="KW-0479">Metal-binding</keyword>
<keyword evidence="7 10" id="KW-0482">Metalloprotease</keyword>
<dbReference type="EMBL" id="PZQS01000004">
    <property type="protein sequence ID" value="PVD31697.1"/>
    <property type="molecule type" value="Genomic_DNA"/>
</dbReference>
<protein>
    <recommendedName>
        <fullName evidence="11">Metalloendopeptidase</fullName>
        <ecNumber evidence="11">3.4.24.-</ecNumber>
    </recommendedName>
</protein>
<evidence type="ECO:0000259" key="12">
    <source>
        <dbReference type="PROSITE" id="PS51670"/>
    </source>
</evidence>
<evidence type="ECO:0000313" key="15">
    <source>
        <dbReference type="Proteomes" id="UP000245119"/>
    </source>
</evidence>
<evidence type="ECO:0000256" key="9">
    <source>
        <dbReference type="PROSITE-ProRule" id="PRU01005"/>
    </source>
</evidence>
<dbReference type="PANTHER" id="PTHR10127:SF780">
    <property type="entry name" value="METALLOENDOPEPTIDASE"/>
    <property type="match status" value="1"/>
</dbReference>
<feature type="active site" evidence="10">
    <location>
        <position position="178"/>
    </location>
</feature>
<feature type="chain" id="PRO_5015374395" description="Metalloendopeptidase" evidence="11">
    <location>
        <begin position="19"/>
        <end position="478"/>
    </location>
</feature>
<evidence type="ECO:0000256" key="10">
    <source>
        <dbReference type="PROSITE-ProRule" id="PRU01211"/>
    </source>
</evidence>
<dbReference type="PROSITE" id="PS51864">
    <property type="entry name" value="ASTACIN"/>
    <property type="match status" value="1"/>
</dbReference>
<reference evidence="14 15" key="1">
    <citation type="submission" date="2018-04" db="EMBL/GenBank/DDBJ databases">
        <title>The genome of golden apple snail Pomacea canaliculata provides insight into stress tolerance and invasive adaptation.</title>
        <authorList>
            <person name="Liu C."/>
            <person name="Liu B."/>
            <person name="Ren Y."/>
            <person name="Zhang Y."/>
            <person name="Wang H."/>
            <person name="Li S."/>
            <person name="Jiang F."/>
            <person name="Yin L."/>
            <person name="Zhang G."/>
            <person name="Qian W."/>
            <person name="Fan W."/>
        </authorList>
    </citation>
    <scope>NUCLEOTIDE SEQUENCE [LARGE SCALE GENOMIC DNA]</scope>
    <source>
        <strain evidence="14">SZHN2017</strain>
        <tissue evidence="14">Muscle</tissue>
    </source>
</reference>
<gene>
    <name evidence="14" type="ORF">C0Q70_07115</name>
</gene>
<feature type="domain" description="ShKT" evidence="12">
    <location>
        <begin position="345"/>
        <end position="378"/>
    </location>
</feature>
<dbReference type="CDD" id="cd04280">
    <property type="entry name" value="ZnMc_astacin_like"/>
    <property type="match status" value="1"/>
</dbReference>
<dbReference type="Gene3D" id="3.40.390.10">
    <property type="entry name" value="Collagenase (Catalytic Domain)"/>
    <property type="match status" value="1"/>
</dbReference>
<dbReference type="FunFam" id="3.40.390.10:FF:000028">
    <property type="entry name" value="Zinc metalloproteinase"/>
    <property type="match status" value="1"/>
</dbReference>
<feature type="binding site" evidence="10">
    <location>
        <position position="181"/>
    </location>
    <ligand>
        <name>Zn(2+)</name>
        <dbReference type="ChEBI" id="CHEBI:29105"/>
        <note>catalytic</note>
    </ligand>
</feature>
<dbReference type="SUPFAM" id="SSF55486">
    <property type="entry name" value="Metalloproteases ('zincins'), catalytic domain"/>
    <property type="match status" value="1"/>
</dbReference>
<dbReference type="InterPro" id="IPR001506">
    <property type="entry name" value="Peptidase_M12A"/>
</dbReference>
<feature type="binding site" evidence="10">
    <location>
        <position position="187"/>
    </location>
    <ligand>
        <name>Zn(2+)</name>
        <dbReference type="ChEBI" id="CHEBI:29105"/>
        <note>catalytic</note>
    </ligand>
</feature>
<keyword evidence="11" id="KW-0732">Signal</keyword>
<keyword evidence="15" id="KW-1185">Reference proteome</keyword>
<dbReference type="InterPro" id="IPR006026">
    <property type="entry name" value="Peptidase_Metallo"/>
</dbReference>
<accession>A0A2T7PE71</accession>
<dbReference type="PANTHER" id="PTHR10127">
    <property type="entry name" value="DISCOIDIN, CUB, EGF, LAMININ , AND ZINC METALLOPROTEASE DOMAIN CONTAINING"/>
    <property type="match status" value="1"/>
</dbReference>
<dbReference type="GO" id="GO:0006508">
    <property type="term" value="P:proteolysis"/>
    <property type="evidence" value="ECO:0007669"/>
    <property type="project" value="UniProtKB-KW"/>
</dbReference>
<dbReference type="Pfam" id="PF01400">
    <property type="entry name" value="Astacin"/>
    <property type="match status" value="1"/>
</dbReference>
<evidence type="ECO:0000256" key="3">
    <source>
        <dbReference type="ARBA" id="ARBA00022670"/>
    </source>
</evidence>
<evidence type="ECO:0000256" key="1">
    <source>
        <dbReference type="ARBA" id="ARBA00002657"/>
    </source>
</evidence>
<evidence type="ECO:0000256" key="8">
    <source>
        <dbReference type="ARBA" id="ARBA00023157"/>
    </source>
</evidence>
<dbReference type="PRINTS" id="PR00480">
    <property type="entry name" value="ASTACIN"/>
</dbReference>
<dbReference type="InterPro" id="IPR034035">
    <property type="entry name" value="Astacin-like_dom"/>
</dbReference>
<evidence type="ECO:0000256" key="6">
    <source>
        <dbReference type="ARBA" id="ARBA00022833"/>
    </source>
</evidence>